<dbReference type="EC" id="2.7.11.1" evidence="7"/>
<dbReference type="GO" id="GO:0016989">
    <property type="term" value="F:sigma factor antagonist activity"/>
    <property type="evidence" value="ECO:0007669"/>
    <property type="project" value="InterPro"/>
</dbReference>
<dbReference type="EMBL" id="LZRT01000120">
    <property type="protein sequence ID" value="OUM84852.1"/>
    <property type="molecule type" value="Genomic_DNA"/>
</dbReference>
<keyword evidence="1 7" id="KW-0723">Serine/threonine-protein kinase</keyword>
<dbReference type="GO" id="GO:0004674">
    <property type="term" value="F:protein serine/threonine kinase activity"/>
    <property type="evidence" value="ECO:0007669"/>
    <property type="project" value="UniProtKB-KW"/>
</dbReference>
<dbReference type="InterPro" id="IPR003594">
    <property type="entry name" value="HATPase_dom"/>
</dbReference>
<feature type="domain" description="Histidine kinase/HSP90-like ATPase" evidence="8">
    <location>
        <begin position="31"/>
        <end position="136"/>
    </location>
</feature>
<dbReference type="Proteomes" id="UP000196475">
    <property type="component" value="Unassembled WGS sequence"/>
</dbReference>
<comment type="caution">
    <text evidence="9">The sequence shown here is derived from an EMBL/GenBank/DDBJ whole genome shotgun (WGS) entry which is preliminary data.</text>
</comment>
<evidence type="ECO:0000256" key="1">
    <source>
        <dbReference type="ARBA" id="ARBA00022527"/>
    </source>
</evidence>
<dbReference type="PANTHER" id="PTHR35526:SF3">
    <property type="entry name" value="ANTI-SIGMA-F FACTOR RSBW"/>
    <property type="match status" value="1"/>
</dbReference>
<dbReference type="GO" id="GO:0005524">
    <property type="term" value="F:ATP binding"/>
    <property type="evidence" value="ECO:0007669"/>
    <property type="project" value="UniProtKB-KW"/>
</dbReference>
<dbReference type="GO" id="GO:0030435">
    <property type="term" value="P:sporulation resulting in formation of a cellular spore"/>
    <property type="evidence" value="ECO:0007669"/>
    <property type="project" value="UniProtKB-KW"/>
</dbReference>
<evidence type="ECO:0000256" key="4">
    <source>
        <dbReference type="ARBA" id="ARBA00022777"/>
    </source>
</evidence>
<dbReference type="Gene3D" id="3.30.565.10">
    <property type="entry name" value="Histidine kinase-like ATPase, C-terminal domain"/>
    <property type="match status" value="1"/>
</dbReference>
<evidence type="ECO:0000256" key="5">
    <source>
        <dbReference type="ARBA" id="ARBA00022840"/>
    </source>
</evidence>
<dbReference type="GO" id="GO:0042174">
    <property type="term" value="P:negative regulation of sporulation resulting in formation of a cellular spore"/>
    <property type="evidence" value="ECO:0007669"/>
    <property type="project" value="InterPro"/>
</dbReference>
<dbReference type="AlphaFoldDB" id="A0A1Y3PBY7"/>
<protein>
    <recommendedName>
        <fullName evidence="7">Anti-sigma F factor</fullName>
        <ecNumber evidence="7">2.7.11.1</ecNumber>
    </recommendedName>
    <alternativeName>
        <fullName evidence="7">Stage II sporulation protein AB</fullName>
    </alternativeName>
</protein>
<evidence type="ECO:0000256" key="3">
    <source>
        <dbReference type="ARBA" id="ARBA00022741"/>
    </source>
</evidence>
<dbReference type="GO" id="GO:0106310">
    <property type="term" value="F:protein serine kinase activity"/>
    <property type="evidence" value="ECO:0007669"/>
    <property type="project" value="RHEA"/>
</dbReference>
<comment type="catalytic activity">
    <reaction evidence="7">
        <text>L-seryl-[protein] + ATP = O-phospho-L-seryl-[protein] + ADP + H(+)</text>
        <dbReference type="Rhea" id="RHEA:17989"/>
        <dbReference type="Rhea" id="RHEA-COMP:9863"/>
        <dbReference type="Rhea" id="RHEA-COMP:11604"/>
        <dbReference type="ChEBI" id="CHEBI:15378"/>
        <dbReference type="ChEBI" id="CHEBI:29999"/>
        <dbReference type="ChEBI" id="CHEBI:30616"/>
        <dbReference type="ChEBI" id="CHEBI:83421"/>
        <dbReference type="ChEBI" id="CHEBI:456216"/>
        <dbReference type="EC" id="2.7.11.1"/>
    </reaction>
</comment>
<comment type="catalytic activity">
    <reaction evidence="7">
        <text>L-threonyl-[protein] + ATP = O-phospho-L-threonyl-[protein] + ADP + H(+)</text>
        <dbReference type="Rhea" id="RHEA:46608"/>
        <dbReference type="Rhea" id="RHEA-COMP:11060"/>
        <dbReference type="Rhea" id="RHEA-COMP:11605"/>
        <dbReference type="ChEBI" id="CHEBI:15378"/>
        <dbReference type="ChEBI" id="CHEBI:30013"/>
        <dbReference type="ChEBI" id="CHEBI:30616"/>
        <dbReference type="ChEBI" id="CHEBI:61977"/>
        <dbReference type="ChEBI" id="CHEBI:456216"/>
        <dbReference type="EC" id="2.7.11.1"/>
    </reaction>
</comment>
<dbReference type="InterPro" id="IPR036890">
    <property type="entry name" value="HATPase_C_sf"/>
</dbReference>
<dbReference type="Pfam" id="PF13581">
    <property type="entry name" value="HATPase_c_2"/>
    <property type="match status" value="1"/>
</dbReference>
<dbReference type="InterPro" id="IPR050267">
    <property type="entry name" value="Anti-sigma-factor_SerPK"/>
</dbReference>
<comment type="function">
    <text evidence="7">Binds to sigma F and blocks its ability to form an RNA polymerase holoenzyme (E-sigma F). Phosphorylates SpoIIAA on a serine residue. This phosphorylation may enable SpoIIAA to act as an anti-anti-sigma factor that counteracts SpoIIAB and thus releases sigma F from inhibition.</text>
</comment>
<evidence type="ECO:0000313" key="9">
    <source>
        <dbReference type="EMBL" id="OUM84852.1"/>
    </source>
</evidence>
<keyword evidence="4 7" id="KW-0418">Kinase</keyword>
<organism evidence="9 10">
    <name type="scientific">Bacillus thermozeamaize</name>
    <dbReference type="NCBI Taxonomy" id="230954"/>
    <lineage>
        <taxon>Bacteria</taxon>
        <taxon>Bacillati</taxon>
        <taxon>Bacillota</taxon>
        <taxon>Bacilli</taxon>
        <taxon>Bacillales</taxon>
        <taxon>Bacillaceae</taxon>
        <taxon>Bacillus</taxon>
    </lineage>
</organism>
<reference evidence="10" key="1">
    <citation type="submission" date="2016-06" db="EMBL/GenBank/DDBJ databases">
        <authorList>
            <person name="Nascimento L."/>
            <person name="Pereira R.V."/>
            <person name="Martins L.F."/>
            <person name="Quaggio R.B."/>
            <person name="Silva A.M."/>
            <person name="Setubal J.C."/>
        </authorList>
    </citation>
    <scope>NUCLEOTIDE SEQUENCE [LARGE SCALE GENOMIC DNA]</scope>
</reference>
<evidence type="ECO:0000313" key="10">
    <source>
        <dbReference type="Proteomes" id="UP000196475"/>
    </source>
</evidence>
<dbReference type="PANTHER" id="PTHR35526">
    <property type="entry name" value="ANTI-SIGMA-F FACTOR RSBW-RELATED"/>
    <property type="match status" value="1"/>
</dbReference>
<keyword evidence="3 7" id="KW-0547">Nucleotide-binding</keyword>
<gene>
    <name evidence="7" type="primary">spoIIAB</name>
    <name evidence="9" type="ORF">BAA01_07920</name>
</gene>
<keyword evidence="2 7" id="KW-0808">Transferase</keyword>
<proteinExistence type="inferred from homology"/>
<keyword evidence="6 7" id="KW-0749">Sporulation</keyword>
<dbReference type="SMART" id="SM00387">
    <property type="entry name" value="HATPase_c"/>
    <property type="match status" value="1"/>
</dbReference>
<dbReference type="GO" id="GO:0030436">
    <property type="term" value="P:asexual sporulation"/>
    <property type="evidence" value="ECO:0007669"/>
    <property type="project" value="UniProtKB-UniRule"/>
</dbReference>
<dbReference type="HAMAP" id="MF_00637">
    <property type="entry name" value="Anti_sigma_F"/>
    <property type="match status" value="1"/>
</dbReference>
<evidence type="ECO:0000256" key="6">
    <source>
        <dbReference type="ARBA" id="ARBA00022969"/>
    </source>
</evidence>
<dbReference type="InterPro" id="IPR010194">
    <property type="entry name" value="Anti-sigma_F"/>
</dbReference>
<dbReference type="SUPFAM" id="SSF55874">
    <property type="entry name" value="ATPase domain of HSP90 chaperone/DNA topoisomerase II/histidine kinase"/>
    <property type="match status" value="1"/>
</dbReference>
<dbReference type="NCBIfam" id="TIGR01925">
    <property type="entry name" value="spIIAB"/>
    <property type="match status" value="1"/>
</dbReference>
<sequence length="142" mass="15610">MSISFAAVPENVSFARVVVAAFVSQVDPTMQELTDLQTVVSEAVTNAIVHGYDNNPDGVVTITAKLIEQAVELTVEDRGVGIENLEKAREPLYTTKPDKEHTGMGFTIMENFVNDIQIETALGKGTKIRFVKYLQANEAMYN</sequence>
<evidence type="ECO:0000256" key="7">
    <source>
        <dbReference type="HAMAP-Rule" id="MF_00637"/>
    </source>
</evidence>
<evidence type="ECO:0000259" key="8">
    <source>
        <dbReference type="SMART" id="SM00387"/>
    </source>
</evidence>
<keyword evidence="5 7" id="KW-0067">ATP-binding</keyword>
<evidence type="ECO:0000256" key="2">
    <source>
        <dbReference type="ARBA" id="ARBA00022679"/>
    </source>
</evidence>
<accession>A0A1Y3PBY7</accession>
<comment type="similarity">
    <text evidence="7">Belongs to the anti-sigma-factor family.</text>
</comment>
<name>A0A1Y3PBY7_9BACI</name>